<keyword evidence="9 10" id="KW-0472">Membrane</keyword>
<dbReference type="InterPro" id="IPR012621">
    <property type="entry name" value="Tom7"/>
</dbReference>
<accession>A0AAD5SJX6</accession>
<evidence type="ECO:0000256" key="3">
    <source>
        <dbReference type="ARBA" id="ARBA00022448"/>
    </source>
</evidence>
<evidence type="ECO:0008006" key="13">
    <source>
        <dbReference type="Google" id="ProtNLM"/>
    </source>
</evidence>
<name>A0AAD5SJX6_9FUNG</name>
<comment type="similarity">
    <text evidence="2">Belongs to the Tom7 family.</text>
</comment>
<evidence type="ECO:0000256" key="2">
    <source>
        <dbReference type="ARBA" id="ARBA00010917"/>
    </source>
</evidence>
<gene>
    <name evidence="11" type="ORF">HK097_005971</name>
</gene>
<dbReference type="PANTHER" id="PTHR34944">
    <property type="entry name" value="MITOCHONDRIAL IMPORT RECEPTOR SUBUNIT TOM7"/>
    <property type="match status" value="1"/>
</dbReference>
<keyword evidence="3" id="KW-0813">Transport</keyword>
<dbReference type="GO" id="GO:0030150">
    <property type="term" value="P:protein import into mitochondrial matrix"/>
    <property type="evidence" value="ECO:0007669"/>
    <property type="project" value="InterPro"/>
</dbReference>
<evidence type="ECO:0000256" key="8">
    <source>
        <dbReference type="ARBA" id="ARBA00023128"/>
    </source>
</evidence>
<evidence type="ECO:0000256" key="6">
    <source>
        <dbReference type="ARBA" id="ARBA00022927"/>
    </source>
</evidence>
<comment type="subcellular location">
    <subcellularLocation>
        <location evidence="1">Mitochondrion outer membrane</location>
        <topology evidence="1">Single-pass membrane protein</topology>
    </subcellularLocation>
</comment>
<evidence type="ECO:0000313" key="11">
    <source>
        <dbReference type="EMBL" id="KAJ3056574.1"/>
    </source>
</evidence>
<evidence type="ECO:0000313" key="12">
    <source>
        <dbReference type="Proteomes" id="UP001212841"/>
    </source>
</evidence>
<evidence type="ECO:0000256" key="5">
    <source>
        <dbReference type="ARBA" id="ARBA00022787"/>
    </source>
</evidence>
<protein>
    <recommendedName>
        <fullName evidence="13">Tom7-domain-containing protein</fullName>
    </recommendedName>
</protein>
<evidence type="ECO:0000256" key="10">
    <source>
        <dbReference type="SAM" id="Phobius"/>
    </source>
</evidence>
<dbReference type="GO" id="GO:0005742">
    <property type="term" value="C:mitochondrial outer membrane translocase complex"/>
    <property type="evidence" value="ECO:0007669"/>
    <property type="project" value="InterPro"/>
</dbReference>
<organism evidence="11 12">
    <name type="scientific">Rhizophlyctis rosea</name>
    <dbReference type="NCBI Taxonomy" id="64517"/>
    <lineage>
        <taxon>Eukaryota</taxon>
        <taxon>Fungi</taxon>
        <taxon>Fungi incertae sedis</taxon>
        <taxon>Chytridiomycota</taxon>
        <taxon>Chytridiomycota incertae sedis</taxon>
        <taxon>Chytridiomycetes</taxon>
        <taxon>Rhizophlyctidales</taxon>
        <taxon>Rhizophlyctidaceae</taxon>
        <taxon>Rhizophlyctis</taxon>
    </lineage>
</organism>
<evidence type="ECO:0000256" key="1">
    <source>
        <dbReference type="ARBA" id="ARBA00004572"/>
    </source>
</evidence>
<evidence type="ECO:0000256" key="9">
    <source>
        <dbReference type="ARBA" id="ARBA00023136"/>
    </source>
</evidence>
<dbReference type="GO" id="GO:0045040">
    <property type="term" value="P:protein insertion into mitochondrial outer membrane"/>
    <property type="evidence" value="ECO:0007669"/>
    <property type="project" value="TreeGrafter"/>
</dbReference>
<dbReference type="EMBL" id="JADGJD010000028">
    <property type="protein sequence ID" value="KAJ3056574.1"/>
    <property type="molecule type" value="Genomic_DNA"/>
</dbReference>
<dbReference type="AlphaFoldDB" id="A0AAD5SJX6"/>
<sequence length="51" mass="5989">MHEETRDRLYKLFDWTKKAVHIGFIPFILYVGYTRSVPRPSLLKLISPLAA</sequence>
<keyword evidence="4 10" id="KW-0812">Transmembrane</keyword>
<reference evidence="11" key="1">
    <citation type="submission" date="2020-05" db="EMBL/GenBank/DDBJ databases">
        <title>Phylogenomic resolution of chytrid fungi.</title>
        <authorList>
            <person name="Stajich J.E."/>
            <person name="Amses K."/>
            <person name="Simmons R."/>
            <person name="Seto K."/>
            <person name="Myers J."/>
            <person name="Bonds A."/>
            <person name="Quandt C.A."/>
            <person name="Barry K."/>
            <person name="Liu P."/>
            <person name="Grigoriev I."/>
            <person name="Longcore J.E."/>
            <person name="James T.Y."/>
        </authorList>
    </citation>
    <scope>NUCLEOTIDE SEQUENCE</scope>
    <source>
        <strain evidence="11">JEL0318</strain>
    </source>
</reference>
<evidence type="ECO:0000256" key="4">
    <source>
        <dbReference type="ARBA" id="ARBA00022692"/>
    </source>
</evidence>
<feature type="transmembrane region" description="Helical" evidence="10">
    <location>
        <begin position="12"/>
        <end position="33"/>
    </location>
</feature>
<dbReference type="Pfam" id="PF08038">
    <property type="entry name" value="Tom7"/>
    <property type="match status" value="1"/>
</dbReference>
<keyword evidence="8" id="KW-0496">Mitochondrion</keyword>
<keyword evidence="6" id="KW-0653">Protein transport</keyword>
<comment type="caution">
    <text evidence="11">The sequence shown here is derived from an EMBL/GenBank/DDBJ whole genome shotgun (WGS) entry which is preliminary data.</text>
</comment>
<dbReference type="Proteomes" id="UP001212841">
    <property type="component" value="Unassembled WGS sequence"/>
</dbReference>
<evidence type="ECO:0000256" key="7">
    <source>
        <dbReference type="ARBA" id="ARBA00022989"/>
    </source>
</evidence>
<dbReference type="PANTHER" id="PTHR34944:SF2">
    <property type="entry name" value="MITOCHONDRIAL IMPORT RECEPTOR SUBUNIT TOM7"/>
    <property type="match status" value="1"/>
</dbReference>
<keyword evidence="12" id="KW-1185">Reference proteome</keyword>
<proteinExistence type="inferred from homology"/>
<keyword evidence="5" id="KW-1000">Mitochondrion outer membrane</keyword>
<keyword evidence="7 10" id="KW-1133">Transmembrane helix</keyword>